<gene>
    <name evidence="3" type="ORF">FISHEDRAFT_9727</name>
</gene>
<dbReference type="CDD" id="cd12148">
    <property type="entry name" value="fungal_TF_MHR"/>
    <property type="match status" value="1"/>
</dbReference>
<dbReference type="Pfam" id="PF04082">
    <property type="entry name" value="Fungal_trans"/>
    <property type="match status" value="1"/>
</dbReference>
<dbReference type="SMART" id="SM00906">
    <property type="entry name" value="Fungal_trans"/>
    <property type="match status" value="1"/>
</dbReference>
<dbReference type="PANTHER" id="PTHR46910">
    <property type="entry name" value="TRANSCRIPTION FACTOR PDR1"/>
    <property type="match status" value="1"/>
</dbReference>
<feature type="domain" description="Xylanolytic transcriptional activator regulatory" evidence="2">
    <location>
        <begin position="114"/>
        <end position="191"/>
    </location>
</feature>
<dbReference type="InterPro" id="IPR007219">
    <property type="entry name" value="XnlR_reg_dom"/>
</dbReference>
<dbReference type="OrthoDB" id="4456959at2759"/>
<dbReference type="InterPro" id="IPR050987">
    <property type="entry name" value="AtrR-like"/>
</dbReference>
<evidence type="ECO:0000256" key="1">
    <source>
        <dbReference type="ARBA" id="ARBA00023242"/>
    </source>
</evidence>
<name>A0A0D7ACX8_9AGAR</name>
<evidence type="ECO:0000259" key="2">
    <source>
        <dbReference type="SMART" id="SM00906"/>
    </source>
</evidence>
<evidence type="ECO:0000313" key="3">
    <source>
        <dbReference type="EMBL" id="KIY48718.1"/>
    </source>
</evidence>
<feature type="non-terminal residue" evidence="3">
    <location>
        <position position="1"/>
    </location>
</feature>
<dbReference type="AlphaFoldDB" id="A0A0D7ACX8"/>
<dbReference type="GO" id="GO:0003700">
    <property type="term" value="F:DNA-binding transcription factor activity"/>
    <property type="evidence" value="ECO:0007669"/>
    <property type="project" value="InterPro"/>
</dbReference>
<dbReference type="Proteomes" id="UP000054144">
    <property type="component" value="Unassembled WGS sequence"/>
</dbReference>
<evidence type="ECO:0000313" key="4">
    <source>
        <dbReference type="Proteomes" id="UP000054144"/>
    </source>
</evidence>
<protein>
    <recommendedName>
        <fullName evidence="2">Xylanolytic transcriptional activator regulatory domain-containing protein</fullName>
    </recommendedName>
</protein>
<reference evidence="3 4" key="1">
    <citation type="journal article" date="2015" name="Fungal Genet. Biol.">
        <title>Evolution of novel wood decay mechanisms in Agaricales revealed by the genome sequences of Fistulina hepatica and Cylindrobasidium torrendii.</title>
        <authorList>
            <person name="Floudas D."/>
            <person name="Held B.W."/>
            <person name="Riley R."/>
            <person name="Nagy L.G."/>
            <person name="Koehler G."/>
            <person name="Ransdell A.S."/>
            <person name="Younus H."/>
            <person name="Chow J."/>
            <person name="Chiniquy J."/>
            <person name="Lipzen A."/>
            <person name="Tritt A."/>
            <person name="Sun H."/>
            <person name="Haridas S."/>
            <person name="LaButti K."/>
            <person name="Ohm R.A."/>
            <person name="Kues U."/>
            <person name="Blanchette R.A."/>
            <person name="Grigoriev I.V."/>
            <person name="Minto R.E."/>
            <person name="Hibbett D.S."/>
        </authorList>
    </citation>
    <scope>NUCLEOTIDE SEQUENCE [LARGE SCALE GENOMIC DNA]</scope>
    <source>
        <strain evidence="3 4">ATCC 64428</strain>
    </source>
</reference>
<keyword evidence="1" id="KW-0539">Nucleus</keyword>
<sequence length="337" mass="38762">LLRHLVDLYFACMNVFFALLHRPTFESALASGLHYSDERFARVVLLVCAVGSRHSRDTRVTYGNTGSWASSGWAWFSQVDVYQRSVLHKPSLYNLQAICLYVLYMQGCSLVEESWPLVGIAIRLVQSVGAHRRKVYGAQLTVNDELWKRAFWSLSRCLIWLDRMMGFSFGRPCAVHEEDIDLDLPIECDDEYWICPETNKPYFQQPKDKPSKLSFFVCIVKLNELLGYALRTVYSINKTKVPRVFVPETMVTEFDSLINNWMDSVPAHLRWDPNRNDETFFAQSATLMSLYHHFRILSHHPFVPSGGDMSAVSQMCILTCVNAARSCAHISDVQIRR</sequence>
<feature type="non-terminal residue" evidence="3">
    <location>
        <position position="337"/>
    </location>
</feature>
<accession>A0A0D7ACX8</accession>
<dbReference type="GO" id="GO:0008270">
    <property type="term" value="F:zinc ion binding"/>
    <property type="evidence" value="ECO:0007669"/>
    <property type="project" value="InterPro"/>
</dbReference>
<dbReference type="GO" id="GO:0006351">
    <property type="term" value="P:DNA-templated transcription"/>
    <property type="evidence" value="ECO:0007669"/>
    <property type="project" value="InterPro"/>
</dbReference>
<dbReference type="PANTHER" id="PTHR46910:SF38">
    <property type="entry name" value="ZN(2)-C6 FUNGAL-TYPE DOMAIN-CONTAINING PROTEIN"/>
    <property type="match status" value="1"/>
</dbReference>
<organism evidence="3 4">
    <name type="scientific">Fistulina hepatica ATCC 64428</name>
    <dbReference type="NCBI Taxonomy" id="1128425"/>
    <lineage>
        <taxon>Eukaryota</taxon>
        <taxon>Fungi</taxon>
        <taxon>Dikarya</taxon>
        <taxon>Basidiomycota</taxon>
        <taxon>Agaricomycotina</taxon>
        <taxon>Agaricomycetes</taxon>
        <taxon>Agaricomycetidae</taxon>
        <taxon>Agaricales</taxon>
        <taxon>Fistulinaceae</taxon>
        <taxon>Fistulina</taxon>
    </lineage>
</organism>
<dbReference type="EMBL" id="KN881821">
    <property type="protein sequence ID" value="KIY48718.1"/>
    <property type="molecule type" value="Genomic_DNA"/>
</dbReference>
<keyword evidence="4" id="KW-1185">Reference proteome</keyword>
<dbReference type="GO" id="GO:0003677">
    <property type="term" value="F:DNA binding"/>
    <property type="evidence" value="ECO:0007669"/>
    <property type="project" value="InterPro"/>
</dbReference>
<proteinExistence type="predicted"/>